<keyword evidence="4" id="KW-1185">Reference proteome</keyword>
<evidence type="ECO:0000259" key="2">
    <source>
        <dbReference type="Pfam" id="PF06439"/>
    </source>
</evidence>
<dbReference type="AlphaFoldDB" id="A0A3E0H110"/>
<name>A0A3E0H110_9PSEU</name>
<dbReference type="Gene3D" id="2.60.120.560">
    <property type="entry name" value="Exo-inulinase, domain 1"/>
    <property type="match status" value="1"/>
</dbReference>
<dbReference type="Pfam" id="PF06439">
    <property type="entry name" value="3keto-disac_hyd"/>
    <property type="match status" value="1"/>
</dbReference>
<sequence>MVRRPLWIVTIAISLLVAVAMAPASQAAKDPGNPYNDPNLVSMFDGKTLDGWTSQAAGQWSAQNGVIHGNGTSRGWLYYNKVQAGTFRWIFNVRQVVGNHAPTVLIWGTTNPIRDALSAIQFQPPNGGHWDYRPGKNNGGGKLFKQLPHTKLDIHNWSQCELIGNKTTGVARMACCPLSGTATTCKGTEVLDFTDKTAGRDGPLALQVHNKGIQDEYRSLYVESPVVTSPDKFITTS</sequence>
<evidence type="ECO:0000256" key="1">
    <source>
        <dbReference type="SAM" id="SignalP"/>
    </source>
</evidence>
<comment type="caution">
    <text evidence="3">The sequence shown here is derived from an EMBL/GenBank/DDBJ whole genome shotgun (WGS) entry which is preliminary data.</text>
</comment>
<feature type="chain" id="PRO_5017703051" evidence="1">
    <location>
        <begin position="28"/>
        <end position="237"/>
    </location>
</feature>
<dbReference type="OrthoDB" id="128203at2"/>
<dbReference type="Proteomes" id="UP000256269">
    <property type="component" value="Unassembled WGS sequence"/>
</dbReference>
<keyword evidence="1" id="KW-0732">Signal</keyword>
<dbReference type="GO" id="GO:0016787">
    <property type="term" value="F:hydrolase activity"/>
    <property type="evidence" value="ECO:0007669"/>
    <property type="project" value="InterPro"/>
</dbReference>
<gene>
    <name evidence="3" type="ORF">BCF44_118103</name>
</gene>
<proteinExistence type="predicted"/>
<dbReference type="EMBL" id="QUNO01000018">
    <property type="protein sequence ID" value="REH35243.1"/>
    <property type="molecule type" value="Genomic_DNA"/>
</dbReference>
<evidence type="ECO:0000313" key="4">
    <source>
        <dbReference type="Proteomes" id="UP000256269"/>
    </source>
</evidence>
<dbReference type="RefSeq" id="WP_116180005.1">
    <property type="nucleotide sequence ID" value="NZ_CP144375.1"/>
</dbReference>
<dbReference type="InterPro" id="IPR010496">
    <property type="entry name" value="AL/BT2_dom"/>
</dbReference>
<feature type="signal peptide" evidence="1">
    <location>
        <begin position="1"/>
        <end position="27"/>
    </location>
</feature>
<accession>A0A3E0H110</accession>
<organism evidence="3 4">
    <name type="scientific">Kutzneria buriramensis</name>
    <dbReference type="NCBI Taxonomy" id="1045776"/>
    <lineage>
        <taxon>Bacteria</taxon>
        <taxon>Bacillati</taxon>
        <taxon>Actinomycetota</taxon>
        <taxon>Actinomycetes</taxon>
        <taxon>Pseudonocardiales</taxon>
        <taxon>Pseudonocardiaceae</taxon>
        <taxon>Kutzneria</taxon>
    </lineage>
</organism>
<feature type="domain" description="3-keto-alpha-glucoside-1,2-lyase/3-keto-2-hydroxy-glucal hydratase" evidence="2">
    <location>
        <begin position="41"/>
        <end position="222"/>
    </location>
</feature>
<protein>
    <submittedName>
        <fullName evidence="3">Uncharacterized protein DUF1080</fullName>
    </submittedName>
</protein>
<evidence type="ECO:0000313" key="3">
    <source>
        <dbReference type="EMBL" id="REH35243.1"/>
    </source>
</evidence>
<reference evidence="3 4" key="1">
    <citation type="submission" date="2018-08" db="EMBL/GenBank/DDBJ databases">
        <title>Genomic Encyclopedia of Archaeal and Bacterial Type Strains, Phase II (KMG-II): from individual species to whole genera.</title>
        <authorList>
            <person name="Goeker M."/>
        </authorList>
    </citation>
    <scope>NUCLEOTIDE SEQUENCE [LARGE SCALE GENOMIC DNA]</scope>
    <source>
        <strain evidence="3 4">DSM 45791</strain>
    </source>
</reference>